<sequence length="336" mass="39116">MKKNGPKIIPFPDLEKRLVDKGLEQLQEKKFTAAIQMFEEAKELAPDDSNVYMGLVLAYYESGALEKAKDLAKIMLKEGIGEYFQTLDLYMMILVQLHDYEEVVTTIEALEDEQAIPFEKREHFSNFLTFSKRMVENRLSSLESEDEPEYVPHRPLDLLENNDSNLQMRKIVELSQKNIRPYIKEIKAYLQSKEGHPFLKTMLINILQEQEYEKEVIVAKFGDEKHIVPTALPSLHDFKQFLEIKEKVEDLEGKDPTFFHQLISLVERHLYLLYPFELKPSSPAVWAAAYHVTVLEYHGREASIRGIAELYQTLPEEVEKAVSFITKLEEISYPNL</sequence>
<dbReference type="InterPro" id="IPR011990">
    <property type="entry name" value="TPR-like_helical_dom_sf"/>
</dbReference>
<name>A0ABT9V5D1_9BACL</name>
<dbReference type="RefSeq" id="WP_307150675.1">
    <property type="nucleotide sequence ID" value="NZ_JAUSTU010000010.1"/>
</dbReference>
<dbReference type="SUPFAM" id="SSF48452">
    <property type="entry name" value="TPR-like"/>
    <property type="match status" value="1"/>
</dbReference>
<keyword evidence="1" id="KW-0802">TPR repeat</keyword>
<evidence type="ECO:0000313" key="2">
    <source>
        <dbReference type="EMBL" id="MDQ0156155.1"/>
    </source>
</evidence>
<proteinExistence type="predicted"/>
<dbReference type="Pfam" id="PF14559">
    <property type="entry name" value="TPR_19"/>
    <property type="match status" value="1"/>
</dbReference>
<evidence type="ECO:0000256" key="1">
    <source>
        <dbReference type="PROSITE-ProRule" id="PRU00339"/>
    </source>
</evidence>
<dbReference type="PROSITE" id="PS50005">
    <property type="entry name" value="TPR"/>
    <property type="match status" value="1"/>
</dbReference>
<accession>A0ABT9V5D1</accession>
<feature type="repeat" description="TPR" evidence="1">
    <location>
        <begin position="15"/>
        <end position="48"/>
    </location>
</feature>
<protein>
    <submittedName>
        <fullName evidence="2">Tetratricopeptide (TPR) repeat protein</fullName>
    </submittedName>
</protein>
<comment type="caution">
    <text evidence="2">The sequence shown here is derived from an EMBL/GenBank/DDBJ whole genome shotgun (WGS) entry which is preliminary data.</text>
</comment>
<dbReference type="SUPFAM" id="SSF116965">
    <property type="entry name" value="Hypothetical protein MPN330"/>
    <property type="match status" value="1"/>
</dbReference>
<evidence type="ECO:0000313" key="3">
    <source>
        <dbReference type="Proteomes" id="UP001231362"/>
    </source>
</evidence>
<dbReference type="Gene3D" id="1.25.40.10">
    <property type="entry name" value="Tetratricopeptide repeat domain"/>
    <property type="match status" value="1"/>
</dbReference>
<dbReference type="Proteomes" id="UP001231362">
    <property type="component" value="Unassembled WGS sequence"/>
</dbReference>
<dbReference type="EMBL" id="JAUSTU010000010">
    <property type="protein sequence ID" value="MDQ0156155.1"/>
    <property type="molecule type" value="Genomic_DNA"/>
</dbReference>
<organism evidence="2 3">
    <name type="scientific">Anoxybacillus andreesenii</name>
    <dbReference type="NCBI Taxonomy" id="1325932"/>
    <lineage>
        <taxon>Bacteria</taxon>
        <taxon>Bacillati</taxon>
        <taxon>Bacillota</taxon>
        <taxon>Bacilli</taxon>
        <taxon>Bacillales</taxon>
        <taxon>Anoxybacillaceae</taxon>
        <taxon>Anoxybacillus</taxon>
    </lineage>
</organism>
<reference evidence="2 3" key="1">
    <citation type="submission" date="2023-07" db="EMBL/GenBank/DDBJ databases">
        <title>Genomic Encyclopedia of Type Strains, Phase IV (KMG-IV): sequencing the most valuable type-strain genomes for metagenomic binning, comparative biology and taxonomic classification.</title>
        <authorList>
            <person name="Goeker M."/>
        </authorList>
    </citation>
    <scope>NUCLEOTIDE SEQUENCE [LARGE SCALE GENOMIC DNA]</scope>
    <source>
        <strain evidence="2 3">DSM 23948</strain>
    </source>
</reference>
<gene>
    <name evidence="2" type="ORF">J2S07_002473</name>
</gene>
<dbReference type="InterPro" id="IPR019734">
    <property type="entry name" value="TPR_rpt"/>
</dbReference>
<keyword evidence="3" id="KW-1185">Reference proteome</keyword>